<dbReference type="Pfam" id="PF00005">
    <property type="entry name" value="ABC_tran"/>
    <property type="match status" value="1"/>
</dbReference>
<dbReference type="InterPro" id="IPR050763">
    <property type="entry name" value="ABC_transporter_ATP-binding"/>
</dbReference>
<keyword evidence="4" id="KW-0547">Nucleotide-binding</keyword>
<evidence type="ECO:0000256" key="4">
    <source>
        <dbReference type="ARBA" id="ARBA00022741"/>
    </source>
</evidence>
<proteinExistence type="inferred from homology"/>
<dbReference type="EMBL" id="BMFO01000001">
    <property type="protein sequence ID" value="GGF83810.1"/>
    <property type="molecule type" value="Genomic_DNA"/>
</dbReference>
<comment type="caution">
    <text evidence="7">The sequence shown here is derived from an EMBL/GenBank/DDBJ whole genome shotgun (WGS) entry which is preliminary data.</text>
</comment>
<dbReference type="AlphaFoldDB" id="A0A917CCA6"/>
<dbReference type="InterPro" id="IPR003593">
    <property type="entry name" value="AAA+_ATPase"/>
</dbReference>
<evidence type="ECO:0000256" key="5">
    <source>
        <dbReference type="ARBA" id="ARBA00022840"/>
    </source>
</evidence>
<dbReference type="CDD" id="cd03230">
    <property type="entry name" value="ABC_DR_subfamily_A"/>
    <property type="match status" value="1"/>
</dbReference>
<evidence type="ECO:0000256" key="2">
    <source>
        <dbReference type="ARBA" id="ARBA00022448"/>
    </source>
</evidence>
<reference evidence="7" key="1">
    <citation type="journal article" date="2014" name="Int. J. Syst. Evol. Microbiol.">
        <title>Complete genome sequence of Corynebacterium casei LMG S-19264T (=DSM 44701T), isolated from a smear-ripened cheese.</title>
        <authorList>
            <consortium name="US DOE Joint Genome Institute (JGI-PGF)"/>
            <person name="Walter F."/>
            <person name="Albersmeier A."/>
            <person name="Kalinowski J."/>
            <person name="Ruckert C."/>
        </authorList>
    </citation>
    <scope>NUCLEOTIDE SEQUENCE</scope>
    <source>
        <strain evidence="7">CGMCC 1.12726</strain>
    </source>
</reference>
<dbReference type="Proteomes" id="UP000632858">
    <property type="component" value="Unassembled WGS sequence"/>
</dbReference>
<dbReference type="Gene3D" id="3.40.50.300">
    <property type="entry name" value="P-loop containing nucleotide triphosphate hydrolases"/>
    <property type="match status" value="1"/>
</dbReference>
<feature type="domain" description="ABC transporter" evidence="6">
    <location>
        <begin position="2"/>
        <end position="231"/>
    </location>
</feature>
<dbReference type="InterPro" id="IPR027417">
    <property type="entry name" value="P-loop_NTPase"/>
</dbReference>
<evidence type="ECO:0000313" key="7">
    <source>
        <dbReference type="EMBL" id="GGF83810.1"/>
    </source>
</evidence>
<dbReference type="InterPro" id="IPR003439">
    <property type="entry name" value="ABC_transporter-like_ATP-bd"/>
</dbReference>
<dbReference type="GO" id="GO:0005524">
    <property type="term" value="F:ATP binding"/>
    <property type="evidence" value="ECO:0007669"/>
    <property type="project" value="UniProtKB-KW"/>
</dbReference>
<dbReference type="RefSeq" id="WP_188446901.1">
    <property type="nucleotide sequence ID" value="NZ_BMFO01000001.1"/>
</dbReference>
<reference evidence="7" key="2">
    <citation type="submission" date="2020-09" db="EMBL/GenBank/DDBJ databases">
        <authorList>
            <person name="Sun Q."/>
            <person name="Zhou Y."/>
        </authorList>
    </citation>
    <scope>NUCLEOTIDE SEQUENCE</scope>
    <source>
        <strain evidence="7">CGMCC 1.12726</strain>
    </source>
</reference>
<evidence type="ECO:0000256" key="1">
    <source>
        <dbReference type="ARBA" id="ARBA00005417"/>
    </source>
</evidence>
<comment type="similarity">
    <text evidence="1">Belongs to the ABC transporter superfamily.</text>
</comment>
<evidence type="ECO:0000313" key="8">
    <source>
        <dbReference type="Proteomes" id="UP000632858"/>
    </source>
</evidence>
<dbReference type="SMART" id="SM00382">
    <property type="entry name" value="AAA"/>
    <property type="match status" value="1"/>
</dbReference>
<dbReference type="GO" id="GO:0016887">
    <property type="term" value="F:ATP hydrolysis activity"/>
    <property type="evidence" value="ECO:0007669"/>
    <property type="project" value="InterPro"/>
</dbReference>
<protein>
    <submittedName>
        <fullName evidence="7">ABC transporter ATP-binding protein</fullName>
    </submittedName>
</protein>
<evidence type="ECO:0000259" key="6">
    <source>
        <dbReference type="PROSITE" id="PS50893"/>
    </source>
</evidence>
<accession>A0A917CCA6</accession>
<keyword evidence="2" id="KW-0813">Transport</keyword>
<organism evidence="7 8">
    <name type="scientific">Arenimonas maotaiensis</name>
    <dbReference type="NCBI Taxonomy" id="1446479"/>
    <lineage>
        <taxon>Bacteria</taxon>
        <taxon>Pseudomonadati</taxon>
        <taxon>Pseudomonadota</taxon>
        <taxon>Gammaproteobacteria</taxon>
        <taxon>Lysobacterales</taxon>
        <taxon>Lysobacteraceae</taxon>
        <taxon>Arenimonas</taxon>
    </lineage>
</organism>
<evidence type="ECO:0000256" key="3">
    <source>
        <dbReference type="ARBA" id="ARBA00022458"/>
    </source>
</evidence>
<dbReference type="SUPFAM" id="SSF52540">
    <property type="entry name" value="P-loop containing nucleoside triphosphate hydrolases"/>
    <property type="match status" value="1"/>
</dbReference>
<keyword evidence="3" id="KW-0536">Nodulation</keyword>
<gene>
    <name evidence="7" type="ORF">GCM10010960_02390</name>
</gene>
<sequence>MIQAQGLCKAFAAIQAVDGFTLQVERGEIVALLGPNGAGKTTAMRMLAGFLRPDAGQAAIAGFDSMRQGLDARRRLGYLPEHAPIYREDTVLDYLRFVARARGLPRAEAVQALEAVFAGLSLNAIAYQPVATLSKGSARRVALAAAVMHRPPVLLLDEPTDGLDPIQKQQVRAMILELSKQSAVLMSTHQIDEVLSLCPRTVIMAGGRIRLDRTTDELLQQSRYHNAVSFVAQESIAARAALEGLSGVSGFEQNAVDGRLYVFVQGSKPQNQLIAERLAHRQVPYQDMRLEYGRLDEVFAKTVAEARA</sequence>
<name>A0A917CCA6_9GAMM</name>
<dbReference type="PROSITE" id="PS50893">
    <property type="entry name" value="ABC_TRANSPORTER_2"/>
    <property type="match status" value="1"/>
</dbReference>
<keyword evidence="5 7" id="KW-0067">ATP-binding</keyword>
<dbReference type="PANTHER" id="PTHR42711">
    <property type="entry name" value="ABC TRANSPORTER ATP-BINDING PROTEIN"/>
    <property type="match status" value="1"/>
</dbReference>
<dbReference type="PANTHER" id="PTHR42711:SF5">
    <property type="entry name" value="ABC TRANSPORTER ATP-BINDING PROTEIN NATA"/>
    <property type="match status" value="1"/>
</dbReference>
<keyword evidence="8" id="KW-1185">Reference proteome</keyword>